<dbReference type="CDD" id="cd09898">
    <property type="entry name" value="H3TH_53EXO"/>
    <property type="match status" value="1"/>
</dbReference>
<dbReference type="InterPro" id="IPR020046">
    <property type="entry name" value="5-3_exonucl_a-hlix_arch_N"/>
</dbReference>
<evidence type="ECO:0000256" key="2">
    <source>
        <dbReference type="ARBA" id="ARBA00022801"/>
    </source>
</evidence>
<dbReference type="InterPro" id="IPR029060">
    <property type="entry name" value="PIN-like_dom_sf"/>
</dbReference>
<dbReference type="InterPro" id="IPR008918">
    <property type="entry name" value="HhH2"/>
</dbReference>
<dbReference type="Gene3D" id="3.40.50.1010">
    <property type="entry name" value="5'-nuclease"/>
    <property type="match status" value="1"/>
</dbReference>
<organism evidence="5 6">
    <name type="scientific">Pseudohongiella spirulinae</name>
    <dbReference type="NCBI Taxonomy" id="1249552"/>
    <lineage>
        <taxon>Bacteria</taxon>
        <taxon>Pseudomonadati</taxon>
        <taxon>Pseudomonadota</taxon>
        <taxon>Gammaproteobacteria</taxon>
        <taxon>Pseudomonadales</taxon>
        <taxon>Pseudohongiellaceae</taxon>
        <taxon>Pseudohongiella</taxon>
    </lineage>
</organism>
<dbReference type="SUPFAM" id="SSF47807">
    <property type="entry name" value="5' to 3' exonuclease, C-terminal subdomain"/>
    <property type="match status" value="1"/>
</dbReference>
<keyword evidence="3" id="KW-0238">DNA-binding</keyword>
<dbReference type="GO" id="GO:0003677">
    <property type="term" value="F:DNA binding"/>
    <property type="evidence" value="ECO:0007669"/>
    <property type="project" value="UniProtKB-KW"/>
</dbReference>
<dbReference type="RefSeq" id="WP_058021558.1">
    <property type="nucleotide sequence ID" value="NZ_CP013189.1"/>
</dbReference>
<dbReference type="Pfam" id="PF01367">
    <property type="entry name" value="5_3_exonuc"/>
    <property type="match status" value="1"/>
</dbReference>
<dbReference type="AlphaFoldDB" id="A0A0S2KCQ8"/>
<dbReference type="InterPro" id="IPR038969">
    <property type="entry name" value="FEN"/>
</dbReference>
<dbReference type="STRING" id="1249552.PS2015_1424"/>
<dbReference type="SUPFAM" id="SSF88723">
    <property type="entry name" value="PIN domain-like"/>
    <property type="match status" value="1"/>
</dbReference>
<dbReference type="CDD" id="cd09859">
    <property type="entry name" value="PIN_53EXO"/>
    <property type="match status" value="1"/>
</dbReference>
<dbReference type="SMART" id="SM00475">
    <property type="entry name" value="53EXOc"/>
    <property type="match status" value="1"/>
</dbReference>
<dbReference type="FunFam" id="1.10.150.20:FF:000003">
    <property type="entry name" value="DNA polymerase I"/>
    <property type="match status" value="1"/>
</dbReference>
<evidence type="ECO:0000313" key="6">
    <source>
        <dbReference type="Proteomes" id="UP000065641"/>
    </source>
</evidence>
<gene>
    <name evidence="5" type="ORF">PS2015_1424</name>
</gene>
<keyword evidence="5" id="KW-0269">Exonuclease</keyword>
<evidence type="ECO:0000256" key="3">
    <source>
        <dbReference type="ARBA" id="ARBA00023125"/>
    </source>
</evidence>
<dbReference type="OrthoDB" id="9806424at2"/>
<reference evidence="5 6" key="1">
    <citation type="submission" date="2015-11" db="EMBL/GenBank/DDBJ databases">
        <authorList>
            <person name="Zhang Y."/>
            <person name="Guo Z."/>
        </authorList>
    </citation>
    <scope>NUCLEOTIDE SEQUENCE [LARGE SCALE GENOMIC DNA]</scope>
    <source>
        <strain evidence="5 6">KCTC 32221</strain>
    </source>
</reference>
<keyword evidence="1" id="KW-0540">Nuclease</keyword>
<protein>
    <submittedName>
        <fullName evidence="5">5'-3' exonuclease, N-terminal resolvase-like domain family</fullName>
    </submittedName>
</protein>
<dbReference type="Pfam" id="PF02739">
    <property type="entry name" value="5_3_exonuc_N"/>
    <property type="match status" value="1"/>
</dbReference>
<keyword evidence="2" id="KW-0378">Hydrolase</keyword>
<dbReference type="InterPro" id="IPR002421">
    <property type="entry name" value="5-3_exonuclease"/>
</dbReference>
<keyword evidence="6" id="KW-1185">Reference proteome</keyword>
<dbReference type="EMBL" id="CP013189">
    <property type="protein sequence ID" value="ALO46081.1"/>
    <property type="molecule type" value="Genomic_DNA"/>
</dbReference>
<dbReference type="SMART" id="SM00279">
    <property type="entry name" value="HhH2"/>
    <property type="match status" value="1"/>
</dbReference>
<accession>A0A0S2KCQ8</accession>
<proteinExistence type="predicted"/>
<evidence type="ECO:0000313" key="5">
    <source>
        <dbReference type="EMBL" id="ALO46081.1"/>
    </source>
</evidence>
<sequence>MKESLYLIDASIYVFQAHFSPYQQSFSITGHDRSAFVGFSRFLLRLLHSIRQESKNSSVAVAFDESLFSGFRHQLYQDYKSNRVLPDENLSLQLKACQQLCNVLGAKSFASQAYEADDIIGTLKRRVAGPSAVKIVSRDKDLAQLLSNESDRLVDMQSRMSRSRVDIFEQYGIWPEQFPCYLGLVGDAVDCIPGVPGIGPVTARSLLSHFVNLDDLYGRLSEIPNLKFRGAGRCGDKLQQYEEQALLSRTLARICDTADEPFAALSAEHLLLESGNDTAFRELLRDMELDEYTYNSLVSQASL</sequence>
<evidence type="ECO:0000259" key="4">
    <source>
        <dbReference type="SMART" id="SM00475"/>
    </source>
</evidence>
<dbReference type="GO" id="GO:0008409">
    <property type="term" value="F:5'-3' exonuclease activity"/>
    <property type="evidence" value="ECO:0007669"/>
    <property type="project" value="InterPro"/>
</dbReference>
<dbReference type="Proteomes" id="UP000065641">
    <property type="component" value="Chromosome"/>
</dbReference>
<dbReference type="Gene3D" id="1.10.150.20">
    <property type="entry name" value="5' to 3' exonuclease, C-terminal subdomain"/>
    <property type="match status" value="1"/>
</dbReference>
<dbReference type="PATRIC" id="fig|1249552.3.peg.1428"/>
<dbReference type="KEGG" id="pspi:PS2015_1424"/>
<name>A0A0S2KCQ8_9GAMM</name>
<dbReference type="InterPro" id="IPR020045">
    <property type="entry name" value="DNA_polI_H3TH"/>
</dbReference>
<evidence type="ECO:0000256" key="1">
    <source>
        <dbReference type="ARBA" id="ARBA00022722"/>
    </source>
</evidence>
<dbReference type="PANTHER" id="PTHR42646:SF2">
    <property type="entry name" value="5'-3' EXONUCLEASE FAMILY PROTEIN"/>
    <property type="match status" value="1"/>
</dbReference>
<dbReference type="GO" id="GO:0033567">
    <property type="term" value="P:DNA replication, Okazaki fragment processing"/>
    <property type="evidence" value="ECO:0007669"/>
    <property type="project" value="InterPro"/>
</dbReference>
<feature type="domain" description="5'-3' exonuclease" evidence="4">
    <location>
        <begin position="1"/>
        <end position="273"/>
    </location>
</feature>
<dbReference type="GO" id="GO:0017108">
    <property type="term" value="F:5'-flap endonuclease activity"/>
    <property type="evidence" value="ECO:0007669"/>
    <property type="project" value="InterPro"/>
</dbReference>
<dbReference type="InterPro" id="IPR036279">
    <property type="entry name" value="5-3_exonuclease_C_sf"/>
</dbReference>
<dbReference type="PANTHER" id="PTHR42646">
    <property type="entry name" value="FLAP ENDONUCLEASE XNI"/>
    <property type="match status" value="1"/>
</dbReference>